<keyword evidence="2" id="KW-0813">Transport</keyword>
<feature type="transmembrane region" description="Helical" evidence="8">
    <location>
        <begin position="50"/>
        <end position="70"/>
    </location>
</feature>
<keyword evidence="12" id="KW-1185">Reference proteome</keyword>
<dbReference type="Proteomes" id="UP000800094">
    <property type="component" value="Unassembled WGS sequence"/>
</dbReference>
<feature type="region of interest" description="Disordered" evidence="7">
    <location>
        <begin position="216"/>
        <end position="239"/>
    </location>
</feature>
<keyword evidence="4" id="KW-0249">Electron transport</keyword>
<dbReference type="SMART" id="SM00665">
    <property type="entry name" value="B561"/>
    <property type="match status" value="1"/>
</dbReference>
<evidence type="ECO:0000256" key="7">
    <source>
        <dbReference type="SAM" id="MobiDB-lite"/>
    </source>
</evidence>
<dbReference type="CDD" id="cd08760">
    <property type="entry name" value="Cyt_b561_FRRS1_like"/>
    <property type="match status" value="1"/>
</dbReference>
<keyword evidence="9" id="KW-0732">Signal</keyword>
<comment type="subcellular location">
    <subcellularLocation>
        <location evidence="1">Membrane</location>
    </subcellularLocation>
</comment>
<proteinExistence type="predicted"/>
<feature type="domain" description="Cytochrome b561" evidence="10">
    <location>
        <begin position="53"/>
        <end position="173"/>
    </location>
</feature>
<dbReference type="PANTHER" id="PTHR47797">
    <property type="entry name" value="DEHYDROGENASE, PUTATIVE (AFU_ORTHOLOGUE AFUA_8G05805)-RELATED"/>
    <property type="match status" value="1"/>
</dbReference>
<evidence type="ECO:0000256" key="3">
    <source>
        <dbReference type="ARBA" id="ARBA00022692"/>
    </source>
</evidence>
<dbReference type="RefSeq" id="XP_033678985.1">
    <property type="nucleotide sequence ID" value="XM_033830066.1"/>
</dbReference>
<feature type="chain" id="PRO_5025368772" description="Cytochrome b561 domain-containing protein" evidence="9">
    <location>
        <begin position="23"/>
        <end position="239"/>
    </location>
</feature>
<evidence type="ECO:0000256" key="4">
    <source>
        <dbReference type="ARBA" id="ARBA00022982"/>
    </source>
</evidence>
<dbReference type="GeneID" id="54583396"/>
<keyword evidence="3 8" id="KW-0812">Transmembrane</keyword>
<feature type="signal peptide" evidence="9">
    <location>
        <begin position="1"/>
        <end position="22"/>
    </location>
</feature>
<evidence type="ECO:0000256" key="2">
    <source>
        <dbReference type="ARBA" id="ARBA00022448"/>
    </source>
</evidence>
<dbReference type="OrthoDB" id="19261at2759"/>
<name>A0A6A6I0Y8_9PLEO</name>
<evidence type="ECO:0000313" key="11">
    <source>
        <dbReference type="EMBL" id="KAF2243981.1"/>
    </source>
</evidence>
<reference evidence="11" key="1">
    <citation type="journal article" date="2020" name="Stud. Mycol.">
        <title>101 Dothideomycetes genomes: a test case for predicting lifestyles and emergence of pathogens.</title>
        <authorList>
            <person name="Haridas S."/>
            <person name="Albert R."/>
            <person name="Binder M."/>
            <person name="Bloem J."/>
            <person name="Labutti K."/>
            <person name="Salamov A."/>
            <person name="Andreopoulos B."/>
            <person name="Baker S."/>
            <person name="Barry K."/>
            <person name="Bills G."/>
            <person name="Bluhm B."/>
            <person name="Cannon C."/>
            <person name="Castanera R."/>
            <person name="Culley D."/>
            <person name="Daum C."/>
            <person name="Ezra D."/>
            <person name="Gonzalez J."/>
            <person name="Henrissat B."/>
            <person name="Kuo A."/>
            <person name="Liang C."/>
            <person name="Lipzen A."/>
            <person name="Lutzoni F."/>
            <person name="Magnuson J."/>
            <person name="Mondo S."/>
            <person name="Nolan M."/>
            <person name="Ohm R."/>
            <person name="Pangilinan J."/>
            <person name="Park H.-J."/>
            <person name="Ramirez L."/>
            <person name="Alfaro M."/>
            <person name="Sun H."/>
            <person name="Tritt A."/>
            <person name="Yoshinaga Y."/>
            <person name="Zwiers L.-H."/>
            <person name="Turgeon B."/>
            <person name="Goodwin S."/>
            <person name="Spatafora J."/>
            <person name="Crous P."/>
            <person name="Grigoriev I."/>
        </authorList>
    </citation>
    <scope>NUCLEOTIDE SEQUENCE</scope>
    <source>
        <strain evidence="11">CBS 122368</strain>
    </source>
</reference>
<organism evidence="11 12">
    <name type="scientific">Trematosphaeria pertusa</name>
    <dbReference type="NCBI Taxonomy" id="390896"/>
    <lineage>
        <taxon>Eukaryota</taxon>
        <taxon>Fungi</taxon>
        <taxon>Dikarya</taxon>
        <taxon>Ascomycota</taxon>
        <taxon>Pezizomycotina</taxon>
        <taxon>Dothideomycetes</taxon>
        <taxon>Pleosporomycetidae</taxon>
        <taxon>Pleosporales</taxon>
        <taxon>Massarineae</taxon>
        <taxon>Trematosphaeriaceae</taxon>
        <taxon>Trematosphaeria</taxon>
    </lineage>
</organism>
<feature type="transmembrane region" description="Helical" evidence="8">
    <location>
        <begin position="82"/>
        <end position="106"/>
    </location>
</feature>
<feature type="transmembrane region" description="Helical" evidence="8">
    <location>
        <begin position="156"/>
        <end position="176"/>
    </location>
</feature>
<evidence type="ECO:0000256" key="5">
    <source>
        <dbReference type="ARBA" id="ARBA00022989"/>
    </source>
</evidence>
<feature type="transmembrane region" description="Helical" evidence="8">
    <location>
        <begin position="118"/>
        <end position="136"/>
    </location>
</feature>
<keyword evidence="5 8" id="KW-1133">Transmembrane helix</keyword>
<dbReference type="GO" id="GO:0016020">
    <property type="term" value="C:membrane"/>
    <property type="evidence" value="ECO:0007669"/>
    <property type="project" value="UniProtKB-SubCell"/>
</dbReference>
<dbReference type="PANTHER" id="PTHR47797:SF1">
    <property type="entry name" value="CYTOCHROME B561 DOMAIN-CONTAINING PROTEIN-RELATED"/>
    <property type="match status" value="1"/>
</dbReference>
<feature type="transmembrane region" description="Helical" evidence="8">
    <location>
        <begin position="182"/>
        <end position="203"/>
    </location>
</feature>
<dbReference type="AlphaFoldDB" id="A0A6A6I0Y8"/>
<dbReference type="Gene3D" id="1.20.120.1770">
    <property type="match status" value="1"/>
</dbReference>
<evidence type="ECO:0000313" key="12">
    <source>
        <dbReference type="Proteomes" id="UP000800094"/>
    </source>
</evidence>
<dbReference type="EMBL" id="ML987204">
    <property type="protein sequence ID" value="KAF2243981.1"/>
    <property type="molecule type" value="Genomic_DNA"/>
</dbReference>
<accession>A0A6A6I0Y8</accession>
<gene>
    <name evidence="11" type="ORF">BU26DRAFT_523528</name>
</gene>
<evidence type="ECO:0000256" key="6">
    <source>
        <dbReference type="ARBA" id="ARBA00023136"/>
    </source>
</evidence>
<protein>
    <recommendedName>
        <fullName evidence="10">Cytochrome b561 domain-containing protein</fullName>
    </recommendedName>
</protein>
<dbReference type="InterPro" id="IPR006593">
    <property type="entry name" value="Cyt_b561/ferric_Rdtase_TM"/>
</dbReference>
<sequence length="239" mass="25780">MKAPLPKPVLALLLLLASLSFAHDGTLLSVREESEGEEEPGGGDEPPDSIVIAHGICMALAFVILFPLGASWMRFFNFRGLVWFHAGWQLLTYVLVFAGTGTGIYLSVEEGEWDGHPIIGLVVILALAVQALLGLFHHLKFRRTGRPTTLGISHRWWGRIVLVVGAIDGGLGLKLAEEESTAIVVYCVLAGVFFSIWGLSLIVDARREGKKTAVLSGPRASSDNIPLSDRISKESAGRA</sequence>
<feature type="compositionally biased region" description="Basic and acidic residues" evidence="7">
    <location>
        <begin position="230"/>
        <end position="239"/>
    </location>
</feature>
<evidence type="ECO:0000256" key="1">
    <source>
        <dbReference type="ARBA" id="ARBA00004370"/>
    </source>
</evidence>
<evidence type="ECO:0000256" key="9">
    <source>
        <dbReference type="SAM" id="SignalP"/>
    </source>
</evidence>
<keyword evidence="6 8" id="KW-0472">Membrane</keyword>
<evidence type="ECO:0000256" key="8">
    <source>
        <dbReference type="SAM" id="Phobius"/>
    </source>
</evidence>
<evidence type="ECO:0000259" key="10">
    <source>
        <dbReference type="SMART" id="SM00665"/>
    </source>
</evidence>